<feature type="compositionally biased region" description="Low complexity" evidence="1">
    <location>
        <begin position="17"/>
        <end position="26"/>
    </location>
</feature>
<feature type="region of interest" description="Disordered" evidence="1">
    <location>
        <begin position="1"/>
        <end position="33"/>
    </location>
</feature>
<organism evidence="2 3">
    <name type="scientific">Nocardiopsis alba (strain ATCC BAA-2165 / BE74)</name>
    <dbReference type="NCBI Taxonomy" id="1205910"/>
    <lineage>
        <taxon>Bacteria</taxon>
        <taxon>Bacillati</taxon>
        <taxon>Actinomycetota</taxon>
        <taxon>Actinomycetes</taxon>
        <taxon>Streptosporangiales</taxon>
        <taxon>Nocardiopsidaceae</taxon>
        <taxon>Nocardiopsis</taxon>
    </lineage>
</organism>
<accession>J7LIM4</accession>
<evidence type="ECO:0000313" key="3">
    <source>
        <dbReference type="Proteomes" id="UP000003779"/>
    </source>
</evidence>
<dbReference type="HOGENOM" id="CLU_2437847_0_0_11"/>
<protein>
    <submittedName>
        <fullName evidence="2">Uncharacterized protein</fullName>
    </submittedName>
</protein>
<dbReference type="EMBL" id="CP003788">
    <property type="protein sequence ID" value="AFR10512.1"/>
    <property type="molecule type" value="Genomic_DNA"/>
</dbReference>
<sequence>MAFRRHDSRLKAERGVRVPVSPSSSVFTGLRPQGRNRRFPGEVPYPYALLNAAVCHRSTGGTSTTLQPGPRRWSPRLPVPYPALPEAPPR</sequence>
<reference evidence="2 3" key="1">
    <citation type="journal article" date="2012" name="J. Bacteriol.">
        <title>Whole-Genome Sequence of Nocardiopsis alba Strain ATCC BAA-2165, Associated with Honeybees.</title>
        <authorList>
            <person name="Qiao J."/>
            <person name="Chen L."/>
            <person name="Li Y."/>
            <person name="Wang J."/>
            <person name="Zhang W."/>
            <person name="Chen S."/>
        </authorList>
    </citation>
    <scope>NUCLEOTIDE SEQUENCE [LARGE SCALE GENOMIC DNA]</scope>
    <source>
        <strain evidence="3">ATCC BAA-2165 / BE74</strain>
    </source>
</reference>
<feature type="region of interest" description="Disordered" evidence="1">
    <location>
        <begin position="58"/>
        <end position="90"/>
    </location>
</feature>
<evidence type="ECO:0000313" key="2">
    <source>
        <dbReference type="EMBL" id="AFR10512.1"/>
    </source>
</evidence>
<reference evidence="3" key="2">
    <citation type="submission" date="2012-08" db="EMBL/GenBank/DDBJ databases">
        <title>Whole-genome sequence of Nocardiopsis alba strain ATCC BAA-2165 associated with honeybees.</title>
        <authorList>
            <person name="Qiao J."/>
            <person name="Chen L."/>
            <person name="Li Y."/>
            <person name="Wang J."/>
            <person name="Zhang W."/>
            <person name="Chen S."/>
        </authorList>
    </citation>
    <scope>NUCLEOTIDE SEQUENCE [LARGE SCALE GENOMIC DNA]</scope>
    <source>
        <strain evidence="3">ATCC BAA-2165 / BE74</strain>
    </source>
</reference>
<dbReference type="KEGG" id="nal:B005_1249"/>
<name>J7LIM4_NOCAA</name>
<dbReference type="Proteomes" id="UP000003779">
    <property type="component" value="Chromosome"/>
</dbReference>
<feature type="compositionally biased region" description="Pro residues" evidence="1">
    <location>
        <begin position="77"/>
        <end position="90"/>
    </location>
</feature>
<evidence type="ECO:0000256" key="1">
    <source>
        <dbReference type="SAM" id="MobiDB-lite"/>
    </source>
</evidence>
<gene>
    <name evidence="2" type="ordered locus">B005_1249</name>
</gene>
<dbReference type="PATRIC" id="fig|1205910.3.peg.1189"/>
<proteinExistence type="predicted"/>
<dbReference type="AlphaFoldDB" id="J7LIM4"/>
<dbReference type="STRING" id="1205910.B005_1249"/>